<proteinExistence type="predicted"/>
<evidence type="ECO:0000313" key="2">
    <source>
        <dbReference type="Proteomes" id="UP000499080"/>
    </source>
</evidence>
<evidence type="ECO:0000313" key="1">
    <source>
        <dbReference type="EMBL" id="GBN31673.1"/>
    </source>
</evidence>
<sequence length="86" mass="9413">MLDSIPQRLTQSRMTVVAVVTETVTDQRMTVVATVTETVTDQRMTVVAAVTETVTDQSRVMAGLIQMFANNAFVSNVPSTVYACKR</sequence>
<dbReference type="AlphaFoldDB" id="A0A4Y2MY87"/>
<comment type="caution">
    <text evidence="1">The sequence shown here is derived from an EMBL/GenBank/DDBJ whole genome shotgun (WGS) entry which is preliminary data.</text>
</comment>
<keyword evidence="2" id="KW-1185">Reference proteome</keyword>
<dbReference type="Proteomes" id="UP000499080">
    <property type="component" value="Unassembled WGS sequence"/>
</dbReference>
<reference evidence="1 2" key="1">
    <citation type="journal article" date="2019" name="Sci. Rep.">
        <title>Orb-weaving spider Araneus ventricosus genome elucidates the spidroin gene catalogue.</title>
        <authorList>
            <person name="Kono N."/>
            <person name="Nakamura H."/>
            <person name="Ohtoshi R."/>
            <person name="Moran D.A.P."/>
            <person name="Shinohara A."/>
            <person name="Yoshida Y."/>
            <person name="Fujiwara M."/>
            <person name="Mori M."/>
            <person name="Tomita M."/>
            <person name="Arakawa K."/>
        </authorList>
    </citation>
    <scope>NUCLEOTIDE SEQUENCE [LARGE SCALE GENOMIC DNA]</scope>
</reference>
<dbReference type="EMBL" id="BGPR01008119">
    <property type="protein sequence ID" value="GBN31673.1"/>
    <property type="molecule type" value="Genomic_DNA"/>
</dbReference>
<gene>
    <name evidence="1" type="ORF">AVEN_155372_1</name>
</gene>
<protein>
    <submittedName>
        <fullName evidence="1">Uncharacterized protein</fullName>
    </submittedName>
</protein>
<accession>A0A4Y2MY87</accession>
<organism evidence="1 2">
    <name type="scientific">Araneus ventricosus</name>
    <name type="common">Orbweaver spider</name>
    <name type="synonym">Epeira ventricosa</name>
    <dbReference type="NCBI Taxonomy" id="182803"/>
    <lineage>
        <taxon>Eukaryota</taxon>
        <taxon>Metazoa</taxon>
        <taxon>Ecdysozoa</taxon>
        <taxon>Arthropoda</taxon>
        <taxon>Chelicerata</taxon>
        <taxon>Arachnida</taxon>
        <taxon>Araneae</taxon>
        <taxon>Araneomorphae</taxon>
        <taxon>Entelegynae</taxon>
        <taxon>Araneoidea</taxon>
        <taxon>Araneidae</taxon>
        <taxon>Araneus</taxon>
    </lineage>
</organism>
<name>A0A4Y2MY87_ARAVE</name>